<dbReference type="InterPro" id="IPR006758">
    <property type="entry name" value="A32L"/>
</dbReference>
<dbReference type="SUPFAM" id="SSF52540">
    <property type="entry name" value="P-loop containing nucleoside triphosphate hydrolases"/>
    <property type="match status" value="1"/>
</dbReference>
<accession>A0A6C0IX83</accession>
<reference evidence="1" key="1">
    <citation type="journal article" date="2020" name="Nature">
        <title>Giant virus diversity and host interactions through global metagenomics.</title>
        <authorList>
            <person name="Schulz F."/>
            <person name="Roux S."/>
            <person name="Paez-Espino D."/>
            <person name="Jungbluth S."/>
            <person name="Walsh D.A."/>
            <person name="Denef V.J."/>
            <person name="McMahon K.D."/>
            <person name="Konstantinidis K.T."/>
            <person name="Eloe-Fadrosh E.A."/>
            <person name="Kyrpides N.C."/>
            <person name="Woyke T."/>
        </authorList>
    </citation>
    <scope>NUCLEOTIDE SEQUENCE</scope>
    <source>
        <strain evidence="1">GVMAG-M-3300024510-1</strain>
    </source>
</reference>
<proteinExistence type="predicted"/>
<protein>
    <submittedName>
        <fullName evidence="1">Uncharacterized protein</fullName>
    </submittedName>
</protein>
<dbReference type="Pfam" id="PF04665">
    <property type="entry name" value="Pox_A32"/>
    <property type="match status" value="1"/>
</dbReference>
<organism evidence="1">
    <name type="scientific">viral metagenome</name>
    <dbReference type="NCBI Taxonomy" id="1070528"/>
    <lineage>
        <taxon>unclassified sequences</taxon>
        <taxon>metagenomes</taxon>
        <taxon>organismal metagenomes</taxon>
    </lineage>
</organism>
<dbReference type="EMBL" id="MN740272">
    <property type="protein sequence ID" value="QHT97150.1"/>
    <property type="molecule type" value="Genomic_DNA"/>
</dbReference>
<evidence type="ECO:0000313" key="1">
    <source>
        <dbReference type="EMBL" id="QHT97150.1"/>
    </source>
</evidence>
<dbReference type="AlphaFoldDB" id="A0A6C0IX83"/>
<dbReference type="InterPro" id="IPR027417">
    <property type="entry name" value="P-loop_NTPase"/>
</dbReference>
<name>A0A6C0IX83_9ZZZZ</name>
<sequence>MQRYIEAVEKSHTDKMRFKSFQLRWFKPGSIAVMIGKKGTGKSTMMLDLCHAIRHCPEVVLFQKTIETNDMFKGVVPELFSFKIWDRKLVQKIIDRHIRQNKKRMKAGKPVKYLTMIIDDQAGDEKFCKDPLLSDLFFNVRHYKLNIIFTMQYSLKIHIDQRAQIDYVFMMRENIIGNRERLMQHYCGQFGSGKKGYADFSKVFDKFTEKIGGCMVVKNSGISNDITKNVFYYQSVMRNFNEDPSLPRWRMGSRAYWAFNNRFYDPHWDSSEEEISDEIVIERTGKK</sequence>